<keyword evidence="3" id="KW-0413">Isomerase</keyword>
<feature type="chain" id="PRO_5015734904" evidence="1">
    <location>
        <begin position="24"/>
        <end position="204"/>
    </location>
</feature>
<dbReference type="OrthoDB" id="6397986at2"/>
<comment type="caution">
    <text evidence="3">The sequence shown here is derived from an EMBL/GenBank/DDBJ whole genome shotgun (WGS) entry which is preliminary data.</text>
</comment>
<dbReference type="RefSeq" id="WP_105056087.1">
    <property type="nucleotide sequence ID" value="NZ_CAWNRT010000002.1"/>
</dbReference>
<evidence type="ECO:0000313" key="4">
    <source>
        <dbReference type="Proteomes" id="UP000239263"/>
    </source>
</evidence>
<keyword evidence="1" id="KW-0732">Signal</keyword>
<dbReference type="InterPro" id="IPR012336">
    <property type="entry name" value="Thioredoxin-like_fold"/>
</dbReference>
<evidence type="ECO:0000259" key="2">
    <source>
        <dbReference type="Pfam" id="PF13462"/>
    </source>
</evidence>
<evidence type="ECO:0000313" key="3">
    <source>
        <dbReference type="EMBL" id="PQJ84683.1"/>
    </source>
</evidence>
<sequence>MKFIKPFLLILSISLFFSAYSYSGEPKEGVQYETLSSPLKSEVLSPVTEVFSLSCHPCRNMENFLPAINQELDTNIDKMHIIFNQSTYMTAMLYYAAEIQTKGTPDHSFINDLFSATQDYRSAKEQQHAYEQAFISRDLTSPTKLSREQINILTNKVKNAKAVSEKSRINAVPTFIVNGKYTIILGGHANPKEIADTIRYLLNK</sequence>
<proteinExistence type="predicted"/>
<evidence type="ECO:0000256" key="1">
    <source>
        <dbReference type="SAM" id="SignalP"/>
    </source>
</evidence>
<dbReference type="SUPFAM" id="SSF52833">
    <property type="entry name" value="Thioredoxin-like"/>
    <property type="match status" value="1"/>
</dbReference>
<dbReference type="Pfam" id="PF13462">
    <property type="entry name" value="Thioredoxin_4"/>
    <property type="match status" value="1"/>
</dbReference>
<organism evidence="3 4">
    <name type="scientific">Aliivibrio sifiae</name>
    <dbReference type="NCBI Taxonomy" id="566293"/>
    <lineage>
        <taxon>Bacteria</taxon>
        <taxon>Pseudomonadati</taxon>
        <taxon>Pseudomonadota</taxon>
        <taxon>Gammaproteobacteria</taxon>
        <taxon>Vibrionales</taxon>
        <taxon>Vibrionaceae</taxon>
        <taxon>Aliivibrio</taxon>
    </lineage>
</organism>
<dbReference type="AlphaFoldDB" id="A0A2S7X3C4"/>
<dbReference type="GO" id="GO:0016853">
    <property type="term" value="F:isomerase activity"/>
    <property type="evidence" value="ECO:0007669"/>
    <property type="project" value="UniProtKB-KW"/>
</dbReference>
<reference evidence="3 4" key="1">
    <citation type="submission" date="2016-12" db="EMBL/GenBank/DDBJ databases">
        <title>Diversity of luminous bacteria.</title>
        <authorList>
            <person name="Yoshizawa S."/>
            <person name="Kogure K."/>
        </authorList>
    </citation>
    <scope>NUCLEOTIDE SEQUENCE [LARGE SCALE GENOMIC DNA]</scope>
    <source>
        <strain evidence="3 4">ATCC 33715</strain>
    </source>
</reference>
<dbReference type="InterPro" id="IPR036249">
    <property type="entry name" value="Thioredoxin-like_sf"/>
</dbReference>
<gene>
    <name evidence="3" type="ORF">BTO22_14320</name>
</gene>
<feature type="signal peptide" evidence="1">
    <location>
        <begin position="1"/>
        <end position="23"/>
    </location>
</feature>
<dbReference type="PANTHER" id="PTHR35891:SF2">
    <property type="entry name" value="THIOL:DISULFIDE INTERCHANGE PROTEIN DSBA"/>
    <property type="match status" value="1"/>
</dbReference>
<dbReference type="Proteomes" id="UP000239263">
    <property type="component" value="Unassembled WGS sequence"/>
</dbReference>
<protein>
    <submittedName>
        <fullName evidence="3">Thiol-disulfide isomerase</fullName>
    </submittedName>
</protein>
<dbReference type="InterPro" id="IPR050824">
    <property type="entry name" value="Thiol_disulfide_DsbA"/>
</dbReference>
<feature type="domain" description="Thioredoxin-like fold" evidence="2">
    <location>
        <begin position="47"/>
        <end position="181"/>
    </location>
</feature>
<name>A0A2S7X3C4_9GAMM</name>
<accession>A0A2S7X3C4</accession>
<dbReference type="Gene3D" id="3.40.30.10">
    <property type="entry name" value="Glutaredoxin"/>
    <property type="match status" value="1"/>
</dbReference>
<dbReference type="PANTHER" id="PTHR35891">
    <property type="entry name" value="THIOL:DISULFIDE INTERCHANGE PROTEIN DSBA"/>
    <property type="match status" value="1"/>
</dbReference>
<dbReference type="EMBL" id="MSCO01000002">
    <property type="protein sequence ID" value="PQJ84683.1"/>
    <property type="molecule type" value="Genomic_DNA"/>
</dbReference>